<comment type="subcellular location">
    <subcellularLocation>
        <location evidence="1">Secreted</location>
    </subcellularLocation>
</comment>
<evidence type="ECO:0000256" key="5">
    <source>
        <dbReference type="ARBA" id="ARBA00022577"/>
    </source>
</evidence>
<feature type="signal peptide" evidence="8">
    <location>
        <begin position="1"/>
        <end position="30"/>
    </location>
</feature>
<dbReference type="GO" id="GO:0050832">
    <property type="term" value="P:defense response to fungus"/>
    <property type="evidence" value="ECO:0007669"/>
    <property type="project" value="UniProtKB-KW"/>
</dbReference>
<evidence type="ECO:0000256" key="6">
    <source>
        <dbReference type="ARBA" id="ARBA00022729"/>
    </source>
</evidence>
<dbReference type="Proteomes" id="UP001202328">
    <property type="component" value="Unassembled WGS sequence"/>
</dbReference>
<dbReference type="PROSITE" id="PS51257">
    <property type="entry name" value="PROKAR_LIPOPROTEIN"/>
    <property type="match status" value="1"/>
</dbReference>
<evidence type="ECO:0000256" key="7">
    <source>
        <dbReference type="ARBA" id="ARBA00022821"/>
    </source>
</evidence>
<protein>
    <submittedName>
        <fullName evidence="9">Uncharacterized protein</fullName>
    </submittedName>
</protein>
<sequence length="86" mass="9418">MASRKVAFIVFIMFIIACSDISSVIMGTNADPFGLCSHDANIGSCNPNSLSDNRMCWNLCTTYCGYKGECRIADGKQVCHCKFLHA</sequence>
<dbReference type="InterPro" id="IPR022618">
    <property type="entry name" value="Defensin-like_20-28"/>
</dbReference>
<evidence type="ECO:0000256" key="8">
    <source>
        <dbReference type="SAM" id="SignalP"/>
    </source>
</evidence>
<accession>A0AAD4RWB0</accession>
<organism evidence="9 10">
    <name type="scientific">Papaver atlanticum</name>
    <dbReference type="NCBI Taxonomy" id="357466"/>
    <lineage>
        <taxon>Eukaryota</taxon>
        <taxon>Viridiplantae</taxon>
        <taxon>Streptophyta</taxon>
        <taxon>Embryophyta</taxon>
        <taxon>Tracheophyta</taxon>
        <taxon>Spermatophyta</taxon>
        <taxon>Magnoliopsida</taxon>
        <taxon>Ranunculales</taxon>
        <taxon>Papaveraceae</taxon>
        <taxon>Papaveroideae</taxon>
        <taxon>Papaver</taxon>
    </lineage>
</organism>
<keyword evidence="5" id="KW-0295">Fungicide</keyword>
<gene>
    <name evidence="9" type="ORF">MKW98_008160</name>
</gene>
<evidence type="ECO:0000256" key="3">
    <source>
        <dbReference type="ARBA" id="ARBA00022525"/>
    </source>
</evidence>
<name>A0AAD4RWB0_9MAGN</name>
<dbReference type="EMBL" id="JAJJMB010017645">
    <property type="protein sequence ID" value="KAI3836399.1"/>
    <property type="molecule type" value="Genomic_DNA"/>
</dbReference>
<proteinExistence type="inferred from homology"/>
<dbReference type="GO" id="GO:0031640">
    <property type="term" value="P:killing of cells of another organism"/>
    <property type="evidence" value="ECO:0007669"/>
    <property type="project" value="UniProtKB-KW"/>
</dbReference>
<keyword evidence="4" id="KW-0929">Antimicrobial</keyword>
<comment type="similarity">
    <text evidence="2">Belongs to the DEFL family.</text>
</comment>
<evidence type="ECO:0000256" key="2">
    <source>
        <dbReference type="ARBA" id="ARBA00006722"/>
    </source>
</evidence>
<comment type="caution">
    <text evidence="9">The sequence shown here is derived from an EMBL/GenBank/DDBJ whole genome shotgun (WGS) entry which is preliminary data.</text>
</comment>
<reference evidence="9" key="1">
    <citation type="submission" date="2022-04" db="EMBL/GenBank/DDBJ databases">
        <title>A functionally conserved STORR gene fusion in Papaver species that diverged 16.8 million years ago.</title>
        <authorList>
            <person name="Catania T."/>
        </authorList>
    </citation>
    <scope>NUCLEOTIDE SEQUENCE</scope>
    <source>
        <strain evidence="9">S-188037</strain>
    </source>
</reference>
<keyword evidence="7" id="KW-0611">Plant defense</keyword>
<keyword evidence="3" id="KW-0964">Secreted</keyword>
<feature type="chain" id="PRO_5041993661" evidence="8">
    <location>
        <begin position="31"/>
        <end position="86"/>
    </location>
</feature>
<dbReference type="Pfam" id="PF10868">
    <property type="entry name" value="Defensin_like"/>
    <property type="match status" value="1"/>
</dbReference>
<evidence type="ECO:0000256" key="4">
    <source>
        <dbReference type="ARBA" id="ARBA00022529"/>
    </source>
</evidence>
<evidence type="ECO:0000313" key="9">
    <source>
        <dbReference type="EMBL" id="KAI3836399.1"/>
    </source>
</evidence>
<keyword evidence="6 8" id="KW-0732">Signal</keyword>
<keyword evidence="10" id="KW-1185">Reference proteome</keyword>
<dbReference type="AlphaFoldDB" id="A0AAD4RWB0"/>
<evidence type="ECO:0000256" key="1">
    <source>
        <dbReference type="ARBA" id="ARBA00004613"/>
    </source>
</evidence>
<dbReference type="GO" id="GO:0005576">
    <property type="term" value="C:extracellular region"/>
    <property type="evidence" value="ECO:0007669"/>
    <property type="project" value="UniProtKB-SubCell"/>
</dbReference>
<evidence type="ECO:0000313" key="10">
    <source>
        <dbReference type="Proteomes" id="UP001202328"/>
    </source>
</evidence>